<dbReference type="CDD" id="cd00118">
    <property type="entry name" value="LysM"/>
    <property type="match status" value="2"/>
</dbReference>
<feature type="domain" description="LysM" evidence="5">
    <location>
        <begin position="28"/>
        <end position="77"/>
    </location>
</feature>
<keyword evidence="7" id="KW-1185">Reference proteome</keyword>
<evidence type="ECO:0000313" key="7">
    <source>
        <dbReference type="Proteomes" id="UP000275385"/>
    </source>
</evidence>
<dbReference type="InterPro" id="IPR052210">
    <property type="entry name" value="LysM1-like"/>
</dbReference>
<dbReference type="Proteomes" id="UP000275385">
    <property type="component" value="Unassembled WGS sequence"/>
</dbReference>
<dbReference type="PANTHER" id="PTHR34997">
    <property type="entry name" value="AM15"/>
    <property type="match status" value="1"/>
</dbReference>
<dbReference type="SUPFAM" id="SSF54106">
    <property type="entry name" value="LysM domain"/>
    <property type="match status" value="1"/>
</dbReference>
<keyword evidence="1" id="KW-0147">Chitin-binding</keyword>
<evidence type="ECO:0000256" key="4">
    <source>
        <dbReference type="ARBA" id="ARBA00044955"/>
    </source>
</evidence>
<dbReference type="PANTHER" id="PTHR34997:SF2">
    <property type="entry name" value="LYSM DOMAIN-CONTAINING PROTEIN-RELATED"/>
    <property type="match status" value="1"/>
</dbReference>
<evidence type="ECO:0000256" key="3">
    <source>
        <dbReference type="ARBA" id="ARBA00023026"/>
    </source>
</evidence>
<comment type="similarity">
    <text evidence="4">Belongs to the secreted LysM effector family.</text>
</comment>
<dbReference type="GO" id="GO:0008061">
    <property type="term" value="F:chitin binding"/>
    <property type="evidence" value="ECO:0007669"/>
    <property type="project" value="UniProtKB-KW"/>
</dbReference>
<dbReference type="STRING" id="177199.A0A420Y5Y6"/>
<name>A0A420Y5Y6_9PEZI</name>
<feature type="domain" description="LysM" evidence="5">
    <location>
        <begin position="84"/>
        <end position="134"/>
    </location>
</feature>
<evidence type="ECO:0000256" key="2">
    <source>
        <dbReference type="ARBA" id="ARBA00022729"/>
    </source>
</evidence>
<evidence type="ECO:0000259" key="5">
    <source>
        <dbReference type="PROSITE" id="PS51782"/>
    </source>
</evidence>
<sequence length="136" mass="14115">MSVGATTTTATNGAPGPTQPGLVSTCTSFYKVVGGDGCWDIVTNKYEGVFTLDQFYSWNPALNGDCSGLQAGYYVCVGVPGTPTPCTVAHPTPTQPGSSIEKKYGITDADFLKWNPQVGGKACGGLFAGYNVCVKD</sequence>
<dbReference type="Gene3D" id="3.10.350.10">
    <property type="entry name" value="LysM domain"/>
    <property type="match status" value="2"/>
</dbReference>
<gene>
    <name evidence="6" type="ORF">DL546_003338</name>
</gene>
<dbReference type="InterPro" id="IPR036779">
    <property type="entry name" value="LysM_dom_sf"/>
</dbReference>
<proteinExistence type="inferred from homology"/>
<dbReference type="EMBL" id="QVQW01000046">
    <property type="protein sequence ID" value="RKU43160.1"/>
    <property type="molecule type" value="Genomic_DNA"/>
</dbReference>
<evidence type="ECO:0000256" key="1">
    <source>
        <dbReference type="ARBA" id="ARBA00022669"/>
    </source>
</evidence>
<keyword evidence="2" id="KW-0732">Signal</keyword>
<reference evidence="6 7" key="1">
    <citation type="submission" date="2018-08" db="EMBL/GenBank/DDBJ databases">
        <title>Draft genome of the lignicolous fungus Coniochaeta pulveracea.</title>
        <authorList>
            <person name="Borstlap C.J."/>
            <person name="De Witt R.N."/>
            <person name="Botha A."/>
            <person name="Volschenk H."/>
        </authorList>
    </citation>
    <scope>NUCLEOTIDE SEQUENCE [LARGE SCALE GENOMIC DNA]</scope>
    <source>
        <strain evidence="6 7">CAB683</strain>
    </source>
</reference>
<dbReference type="InterPro" id="IPR018392">
    <property type="entry name" value="LysM"/>
</dbReference>
<organism evidence="6 7">
    <name type="scientific">Coniochaeta pulveracea</name>
    <dbReference type="NCBI Taxonomy" id="177199"/>
    <lineage>
        <taxon>Eukaryota</taxon>
        <taxon>Fungi</taxon>
        <taxon>Dikarya</taxon>
        <taxon>Ascomycota</taxon>
        <taxon>Pezizomycotina</taxon>
        <taxon>Sordariomycetes</taxon>
        <taxon>Sordariomycetidae</taxon>
        <taxon>Coniochaetales</taxon>
        <taxon>Coniochaetaceae</taxon>
        <taxon>Coniochaeta</taxon>
    </lineage>
</organism>
<comment type="caution">
    <text evidence="6">The sequence shown here is derived from an EMBL/GenBank/DDBJ whole genome shotgun (WGS) entry which is preliminary data.</text>
</comment>
<keyword evidence="3" id="KW-0843">Virulence</keyword>
<dbReference type="AlphaFoldDB" id="A0A420Y5Y6"/>
<accession>A0A420Y5Y6</accession>
<evidence type="ECO:0000313" key="6">
    <source>
        <dbReference type="EMBL" id="RKU43160.1"/>
    </source>
</evidence>
<protein>
    <recommendedName>
        <fullName evidence="5">LysM domain-containing protein</fullName>
    </recommendedName>
</protein>
<dbReference type="OrthoDB" id="5985073at2759"/>
<dbReference type="PROSITE" id="PS51782">
    <property type="entry name" value="LYSM"/>
    <property type="match status" value="2"/>
</dbReference>